<gene>
    <name evidence="2" type="ORF">KUF71_002907</name>
</gene>
<protein>
    <submittedName>
        <fullName evidence="2">Type IV pilus assembly protein PilF</fullName>
    </submittedName>
</protein>
<dbReference type="PANTHER" id="PTHR46579:SF1">
    <property type="entry name" value="F5_8 TYPE C DOMAIN-CONTAINING PROTEIN"/>
    <property type="match status" value="1"/>
</dbReference>
<evidence type="ECO:0000313" key="3">
    <source>
        <dbReference type="Proteomes" id="UP001219518"/>
    </source>
</evidence>
<name>A0AAE1GQM7_9NEOP</name>
<dbReference type="PANTHER" id="PTHR46579">
    <property type="entry name" value="F5/8 TYPE C DOMAIN-CONTAINING PROTEIN-RELATED"/>
    <property type="match status" value="1"/>
</dbReference>
<dbReference type="AlphaFoldDB" id="A0AAE1GQM7"/>
<feature type="region of interest" description="Disordered" evidence="1">
    <location>
        <begin position="1"/>
        <end position="34"/>
    </location>
</feature>
<dbReference type="EMBL" id="JAHWGI010000003">
    <property type="protein sequence ID" value="KAK3907217.1"/>
    <property type="molecule type" value="Genomic_DNA"/>
</dbReference>
<evidence type="ECO:0000256" key="1">
    <source>
        <dbReference type="SAM" id="MobiDB-lite"/>
    </source>
</evidence>
<proteinExistence type="predicted"/>
<sequence>MRTALSSILPEPPDAEALCSPSKQQNPEYSQSSGSRVLFQPDLQPIPRIARAVAPNLESEYVPGQVENRMDAGDLQPGSEYWDHQNEANVAGFWEHEPEAELRHLVSLMTTDDASNELEMEVDSYDESEYTESLLTSGNSLLYSDAPITLHESFVALLTLCLSFRLSGACLKAILDLILLHIPKTADNVFKTSLGFFKNYFSGIQGPKSYEYYCSKCYAKLEPKTKCSVCKKSKICFLVRLSLIQQVQVLFNREEFYRQLQFSHRHVPGFYSDIYDGSLYQDLLKNGVVGPDVLTFQWYTDGASLYSSSSFSVWPLYLTINEFPYSERFQKENLLVPAIWCGPVKPPGYILTKAIYDDLKLLKAGVTFNVANNGQKVIKGLVLNGTGDTPARSLMLNMVSFNGASSCQVCEQEGESRPDCPGVRLFPYQSDVTLRTTEKMIAYAKIGTEHKPHLGVKGPSGLKNIMPNFVEATAIDPMHQLYGGCGKKVLNLLISSKKEDKKYSIKNHLDALNERILSIKPPMHIPRVPRPLTELAYWKINELKAWLNPLRHELVQMNKS</sequence>
<comment type="caution">
    <text evidence="2">The sequence shown here is derived from an EMBL/GenBank/DDBJ whole genome shotgun (WGS) entry which is preliminary data.</text>
</comment>
<evidence type="ECO:0000313" key="2">
    <source>
        <dbReference type="EMBL" id="KAK3907217.1"/>
    </source>
</evidence>
<dbReference type="Proteomes" id="UP001219518">
    <property type="component" value="Unassembled WGS sequence"/>
</dbReference>
<reference evidence="2" key="1">
    <citation type="submission" date="2021-07" db="EMBL/GenBank/DDBJ databases">
        <authorList>
            <person name="Catto M.A."/>
            <person name="Jacobson A."/>
            <person name="Kennedy G."/>
            <person name="Labadie P."/>
            <person name="Hunt B.G."/>
            <person name="Srinivasan R."/>
        </authorList>
    </citation>
    <scope>NUCLEOTIDE SEQUENCE</scope>
    <source>
        <strain evidence="2">PL_HMW_Pooled</strain>
        <tissue evidence="2">Head</tissue>
    </source>
</reference>
<feature type="compositionally biased region" description="Polar residues" evidence="1">
    <location>
        <begin position="21"/>
        <end position="34"/>
    </location>
</feature>
<accession>A0AAE1GQM7</accession>
<reference evidence="2" key="2">
    <citation type="journal article" date="2023" name="BMC Genomics">
        <title>Pest status, molecular evolution, and epigenetic factors derived from the genome assembly of Frankliniella fusca, a thysanopteran phytovirus vector.</title>
        <authorList>
            <person name="Catto M.A."/>
            <person name="Labadie P.E."/>
            <person name="Jacobson A.L."/>
            <person name="Kennedy G.G."/>
            <person name="Srinivasan R."/>
            <person name="Hunt B.G."/>
        </authorList>
    </citation>
    <scope>NUCLEOTIDE SEQUENCE</scope>
    <source>
        <strain evidence="2">PL_HMW_Pooled</strain>
    </source>
</reference>
<keyword evidence="3" id="KW-1185">Reference proteome</keyword>
<organism evidence="2 3">
    <name type="scientific">Frankliniella fusca</name>
    <dbReference type="NCBI Taxonomy" id="407009"/>
    <lineage>
        <taxon>Eukaryota</taxon>
        <taxon>Metazoa</taxon>
        <taxon>Ecdysozoa</taxon>
        <taxon>Arthropoda</taxon>
        <taxon>Hexapoda</taxon>
        <taxon>Insecta</taxon>
        <taxon>Pterygota</taxon>
        <taxon>Neoptera</taxon>
        <taxon>Paraneoptera</taxon>
        <taxon>Thysanoptera</taxon>
        <taxon>Terebrantia</taxon>
        <taxon>Thripoidea</taxon>
        <taxon>Thripidae</taxon>
        <taxon>Frankliniella</taxon>
    </lineage>
</organism>